<proteinExistence type="predicted"/>
<dbReference type="AlphaFoldDB" id="A0A841J3G7"/>
<dbReference type="InterPro" id="IPR013217">
    <property type="entry name" value="Methyltransf_12"/>
</dbReference>
<dbReference type="PANTHER" id="PTHR47473:SF1">
    <property type="entry name" value="METHYLTRANSFERASE DOMAIN-CONTAINING PROTEIN"/>
    <property type="match status" value="1"/>
</dbReference>
<dbReference type="GO" id="GO:0008168">
    <property type="term" value="F:methyltransferase activity"/>
    <property type="evidence" value="ECO:0007669"/>
    <property type="project" value="UniProtKB-KW"/>
</dbReference>
<dbReference type="Pfam" id="PF08242">
    <property type="entry name" value="Methyltransf_12"/>
    <property type="match status" value="1"/>
</dbReference>
<dbReference type="PANTHER" id="PTHR47473">
    <property type="entry name" value="BTA1P"/>
    <property type="match status" value="1"/>
</dbReference>
<organism evidence="2 3">
    <name type="scientific">Sphingobium subterraneum</name>
    <dbReference type="NCBI Taxonomy" id="627688"/>
    <lineage>
        <taxon>Bacteria</taxon>
        <taxon>Pseudomonadati</taxon>
        <taxon>Pseudomonadota</taxon>
        <taxon>Alphaproteobacteria</taxon>
        <taxon>Sphingomonadales</taxon>
        <taxon>Sphingomonadaceae</taxon>
        <taxon>Sphingobium</taxon>
    </lineage>
</organism>
<sequence>MLQASEAHALRMDAIYGAQRHIYDATRKYYLLGRDRLLGTLRPGHGQAVLEIGCGTGRNLAAAGKAYPTARLHGLDISAAMLTSASAKLARAGLANRCRLARADAVGFHPKTLFGISHFDRIFLSYTLSMIPDWQAAVAAGLDALAPGGELHIVDFGDQADLPDWFGKMLVTWLRKFEVTPRTDLLYHCETLARDRGMLCTSKRLFGGYAWSVVIRA</sequence>
<keyword evidence="2" id="KW-0489">Methyltransferase</keyword>
<dbReference type="Proteomes" id="UP000552700">
    <property type="component" value="Unassembled WGS sequence"/>
</dbReference>
<gene>
    <name evidence="2" type="ORF">FHS92_002635</name>
</gene>
<evidence type="ECO:0000313" key="2">
    <source>
        <dbReference type="EMBL" id="MBB6124882.1"/>
    </source>
</evidence>
<dbReference type="EMBL" id="JACIJP010000004">
    <property type="protein sequence ID" value="MBB6124882.1"/>
    <property type="molecule type" value="Genomic_DNA"/>
</dbReference>
<keyword evidence="2" id="KW-0808">Transferase</keyword>
<evidence type="ECO:0000313" key="3">
    <source>
        <dbReference type="Proteomes" id="UP000552700"/>
    </source>
</evidence>
<protein>
    <submittedName>
        <fullName evidence="2">S-adenosylmethionine-diacylgycerolhomoserine-N-methyltransferase</fullName>
    </submittedName>
</protein>
<reference evidence="2 3" key="1">
    <citation type="submission" date="2020-08" db="EMBL/GenBank/DDBJ databases">
        <title>Genomic Encyclopedia of Type Strains, Phase IV (KMG-IV): sequencing the most valuable type-strain genomes for metagenomic binning, comparative biology and taxonomic classification.</title>
        <authorList>
            <person name="Goeker M."/>
        </authorList>
    </citation>
    <scope>NUCLEOTIDE SEQUENCE [LARGE SCALE GENOMIC DNA]</scope>
    <source>
        <strain evidence="2 3">DSM 102255</strain>
    </source>
</reference>
<dbReference type="Gene3D" id="3.40.50.150">
    <property type="entry name" value="Vaccinia Virus protein VP39"/>
    <property type="match status" value="1"/>
</dbReference>
<dbReference type="InterPro" id="IPR029063">
    <property type="entry name" value="SAM-dependent_MTases_sf"/>
</dbReference>
<dbReference type="SUPFAM" id="SSF53335">
    <property type="entry name" value="S-adenosyl-L-methionine-dependent methyltransferases"/>
    <property type="match status" value="1"/>
</dbReference>
<evidence type="ECO:0000259" key="1">
    <source>
        <dbReference type="Pfam" id="PF08242"/>
    </source>
</evidence>
<dbReference type="GO" id="GO:0032259">
    <property type="term" value="P:methylation"/>
    <property type="evidence" value="ECO:0007669"/>
    <property type="project" value="UniProtKB-KW"/>
</dbReference>
<dbReference type="CDD" id="cd02440">
    <property type="entry name" value="AdoMet_MTases"/>
    <property type="match status" value="1"/>
</dbReference>
<feature type="domain" description="Methyltransferase type 12" evidence="1">
    <location>
        <begin position="50"/>
        <end position="151"/>
    </location>
</feature>
<keyword evidence="3" id="KW-1185">Reference proteome</keyword>
<comment type="caution">
    <text evidence="2">The sequence shown here is derived from an EMBL/GenBank/DDBJ whole genome shotgun (WGS) entry which is preliminary data.</text>
</comment>
<name>A0A841J3G7_9SPHN</name>
<accession>A0A841J3G7</accession>